<organism evidence="3 4">
    <name type="scientific">Candidatus Gallionella acididurans</name>
    <dbReference type="NCBI Taxonomy" id="1796491"/>
    <lineage>
        <taxon>Bacteria</taxon>
        <taxon>Pseudomonadati</taxon>
        <taxon>Pseudomonadota</taxon>
        <taxon>Betaproteobacteria</taxon>
        <taxon>Nitrosomonadales</taxon>
        <taxon>Gallionellaceae</taxon>
        <taxon>Gallionella</taxon>
    </lineage>
</organism>
<dbReference type="Pfam" id="PF16747">
    <property type="entry name" value="Adhesin_E"/>
    <property type="match status" value="1"/>
</dbReference>
<name>A0A139BR88_9PROT</name>
<evidence type="ECO:0000313" key="4">
    <source>
        <dbReference type="Proteomes" id="UP000070578"/>
    </source>
</evidence>
<gene>
    <name evidence="3" type="ORF">AWT59_2373</name>
</gene>
<evidence type="ECO:0000259" key="2">
    <source>
        <dbReference type="Pfam" id="PF16747"/>
    </source>
</evidence>
<feature type="signal peptide" evidence="1">
    <location>
        <begin position="1"/>
        <end position="19"/>
    </location>
</feature>
<protein>
    <recommendedName>
        <fullName evidence="2">Surface-adhesin protein E-like domain-containing protein</fullName>
    </recommendedName>
</protein>
<sequence length="132" mass="14903">MIKATLMLLLAILSDSALAEWVRVGSIENGSQTIYANPSTIRKHSNTVKMWSLHDFNTPHSPPDESSTFLSYKQLDAYDCKNEQFRKLSFAFYSGNMGGESAVYTDSIPDKWQPFSPESVTEKLWQVACDKN</sequence>
<feature type="domain" description="Surface-adhesin protein E-like" evidence="2">
    <location>
        <begin position="21"/>
        <end position="130"/>
    </location>
</feature>
<keyword evidence="1" id="KW-0732">Signal</keyword>
<reference evidence="3 4" key="2">
    <citation type="submission" date="2016-03" db="EMBL/GenBank/DDBJ databases">
        <title>New uncultured bacterium of the family Gallionellaceae from acid mine drainage: description and reconstruction of genome based on metagenomic analysis of microbial community.</title>
        <authorList>
            <person name="Kadnikov V."/>
            <person name="Ivasenko D."/>
            <person name="Beletsky A."/>
            <person name="Mardanov A."/>
            <person name="Danilova E."/>
            <person name="Pimenov N."/>
            <person name="Karnachuk O."/>
            <person name="Ravin N."/>
        </authorList>
    </citation>
    <scope>NUCLEOTIDE SEQUENCE [LARGE SCALE GENOMIC DNA]</scope>
    <source>
        <strain evidence="3">ShG14-8</strain>
    </source>
</reference>
<dbReference type="InterPro" id="IPR031939">
    <property type="entry name" value="Adhesin_E-like"/>
</dbReference>
<evidence type="ECO:0000256" key="1">
    <source>
        <dbReference type="SAM" id="SignalP"/>
    </source>
</evidence>
<dbReference type="Proteomes" id="UP000070578">
    <property type="component" value="Unassembled WGS sequence"/>
</dbReference>
<proteinExistence type="predicted"/>
<feature type="chain" id="PRO_5007483892" description="Surface-adhesin protein E-like domain-containing protein" evidence="1">
    <location>
        <begin position="20"/>
        <end position="132"/>
    </location>
</feature>
<accession>A0A139BR88</accession>
<evidence type="ECO:0000313" key="3">
    <source>
        <dbReference type="EMBL" id="KXS31506.1"/>
    </source>
</evidence>
<dbReference type="AlphaFoldDB" id="A0A139BR88"/>
<reference evidence="3 4" key="1">
    <citation type="submission" date="2016-02" db="EMBL/GenBank/DDBJ databases">
        <authorList>
            <person name="Wen L."/>
            <person name="He K."/>
            <person name="Yang H."/>
        </authorList>
    </citation>
    <scope>NUCLEOTIDE SEQUENCE [LARGE SCALE GENOMIC DNA]</scope>
    <source>
        <strain evidence="3">ShG14-8</strain>
    </source>
</reference>
<dbReference type="EMBL" id="LSLI01000071">
    <property type="protein sequence ID" value="KXS31506.1"/>
    <property type="molecule type" value="Genomic_DNA"/>
</dbReference>
<comment type="caution">
    <text evidence="3">The sequence shown here is derived from an EMBL/GenBank/DDBJ whole genome shotgun (WGS) entry which is preliminary data.</text>
</comment>